<dbReference type="InterPro" id="IPR046335">
    <property type="entry name" value="LacI/GalR-like_sensor"/>
</dbReference>
<protein>
    <submittedName>
        <fullName evidence="6">LacI family DNA-binding transcriptional regulator</fullName>
    </submittedName>
</protein>
<proteinExistence type="predicted"/>
<keyword evidence="1" id="KW-0678">Repressor</keyword>
<dbReference type="EMBL" id="JBHSAY010000018">
    <property type="protein sequence ID" value="MFC4134897.1"/>
    <property type="molecule type" value="Genomic_DNA"/>
</dbReference>
<comment type="caution">
    <text evidence="6">The sequence shown here is derived from an EMBL/GenBank/DDBJ whole genome shotgun (WGS) entry which is preliminary data.</text>
</comment>
<keyword evidence="2" id="KW-0805">Transcription regulation</keyword>
<dbReference type="PANTHER" id="PTHR30146">
    <property type="entry name" value="LACI-RELATED TRANSCRIPTIONAL REPRESSOR"/>
    <property type="match status" value="1"/>
</dbReference>
<dbReference type="InterPro" id="IPR028082">
    <property type="entry name" value="Peripla_BP_I"/>
</dbReference>
<evidence type="ECO:0000313" key="7">
    <source>
        <dbReference type="Proteomes" id="UP001595816"/>
    </source>
</evidence>
<dbReference type="PANTHER" id="PTHR30146:SF148">
    <property type="entry name" value="HTH-TYPE TRANSCRIPTIONAL REPRESSOR PURR-RELATED"/>
    <property type="match status" value="1"/>
</dbReference>
<dbReference type="SMART" id="SM00354">
    <property type="entry name" value="HTH_LACI"/>
    <property type="match status" value="1"/>
</dbReference>
<evidence type="ECO:0000259" key="5">
    <source>
        <dbReference type="PROSITE" id="PS50932"/>
    </source>
</evidence>
<dbReference type="RefSeq" id="WP_253751592.1">
    <property type="nucleotide sequence ID" value="NZ_JAMZDZ010000001.1"/>
</dbReference>
<dbReference type="PROSITE" id="PS50932">
    <property type="entry name" value="HTH_LACI_2"/>
    <property type="match status" value="1"/>
</dbReference>
<accession>A0ABV8LUX6</accession>
<name>A0ABV8LUX6_9ACTN</name>
<evidence type="ECO:0000256" key="3">
    <source>
        <dbReference type="ARBA" id="ARBA00023125"/>
    </source>
</evidence>
<dbReference type="InterPro" id="IPR000843">
    <property type="entry name" value="HTH_LacI"/>
</dbReference>
<dbReference type="SUPFAM" id="SSF53822">
    <property type="entry name" value="Periplasmic binding protein-like I"/>
    <property type="match status" value="1"/>
</dbReference>
<gene>
    <name evidence="6" type="ORF">ACFOZ4_30165</name>
</gene>
<dbReference type="GO" id="GO:0003677">
    <property type="term" value="F:DNA binding"/>
    <property type="evidence" value="ECO:0007669"/>
    <property type="project" value="UniProtKB-KW"/>
</dbReference>
<evidence type="ECO:0000313" key="6">
    <source>
        <dbReference type="EMBL" id="MFC4134897.1"/>
    </source>
</evidence>
<dbReference type="Gene3D" id="3.40.50.2300">
    <property type="match status" value="2"/>
</dbReference>
<evidence type="ECO:0000256" key="4">
    <source>
        <dbReference type="ARBA" id="ARBA00023163"/>
    </source>
</evidence>
<dbReference type="InterPro" id="IPR010982">
    <property type="entry name" value="Lambda_DNA-bd_dom_sf"/>
</dbReference>
<dbReference type="CDD" id="cd01392">
    <property type="entry name" value="HTH_LacI"/>
    <property type="match status" value="1"/>
</dbReference>
<sequence>MVSNRGRRPRQIDVAKAANVSTAIVSAVISSTSTGTIRVSEETRRRVLKAAEDLGYVPNVAARSLAGGRSHLIGAFTYQQHFPRESRDFYFEFLLGIEEAAEDAGYNLLLFTGTRDDSGNRTVYRNGSNMLQLADGSIMVGGQVDPKELARLHAERYPFVMVGRRDSIPDGVSWVAADYRSGTAEVVRKLAELGHRRIAFVQGALTHETVDDRRAGFAEVGTELGWPDTSLPVLTYDTAGGADANRPRTLLSLARRRKVTALVFESNYLADQVRTAAASAGVDVPGQLSVVALGDWSERNPGQQVAPGLAELTSPSRQIGREAVAMLIRLLGSQTTRTEHVMMPCTITTGSTIAPPPSS</sequence>
<keyword evidence="3 6" id="KW-0238">DNA-binding</keyword>
<keyword evidence="4" id="KW-0804">Transcription</keyword>
<keyword evidence="7" id="KW-1185">Reference proteome</keyword>
<dbReference type="Gene3D" id="1.10.260.40">
    <property type="entry name" value="lambda repressor-like DNA-binding domains"/>
    <property type="match status" value="1"/>
</dbReference>
<dbReference type="Proteomes" id="UP001595816">
    <property type="component" value="Unassembled WGS sequence"/>
</dbReference>
<dbReference type="Pfam" id="PF13377">
    <property type="entry name" value="Peripla_BP_3"/>
    <property type="match status" value="1"/>
</dbReference>
<feature type="domain" description="HTH lacI-type" evidence="5">
    <location>
        <begin position="9"/>
        <end position="67"/>
    </location>
</feature>
<dbReference type="Pfam" id="PF00356">
    <property type="entry name" value="LacI"/>
    <property type="match status" value="1"/>
</dbReference>
<evidence type="ECO:0000256" key="2">
    <source>
        <dbReference type="ARBA" id="ARBA00023015"/>
    </source>
</evidence>
<reference evidence="7" key="1">
    <citation type="journal article" date="2019" name="Int. J. Syst. Evol. Microbiol.">
        <title>The Global Catalogue of Microorganisms (GCM) 10K type strain sequencing project: providing services to taxonomists for standard genome sequencing and annotation.</title>
        <authorList>
            <consortium name="The Broad Institute Genomics Platform"/>
            <consortium name="The Broad Institute Genome Sequencing Center for Infectious Disease"/>
            <person name="Wu L."/>
            <person name="Ma J."/>
        </authorList>
    </citation>
    <scope>NUCLEOTIDE SEQUENCE [LARGE SCALE GENOMIC DNA]</scope>
    <source>
        <strain evidence="7">CGMCC 4.7289</strain>
    </source>
</reference>
<dbReference type="SUPFAM" id="SSF47413">
    <property type="entry name" value="lambda repressor-like DNA-binding domains"/>
    <property type="match status" value="1"/>
</dbReference>
<evidence type="ECO:0000256" key="1">
    <source>
        <dbReference type="ARBA" id="ARBA00022491"/>
    </source>
</evidence>
<dbReference type="CDD" id="cd06267">
    <property type="entry name" value="PBP1_LacI_sugar_binding-like"/>
    <property type="match status" value="1"/>
</dbReference>
<organism evidence="6 7">
    <name type="scientific">Hamadaea flava</name>
    <dbReference type="NCBI Taxonomy" id="1742688"/>
    <lineage>
        <taxon>Bacteria</taxon>
        <taxon>Bacillati</taxon>
        <taxon>Actinomycetota</taxon>
        <taxon>Actinomycetes</taxon>
        <taxon>Micromonosporales</taxon>
        <taxon>Micromonosporaceae</taxon>
        <taxon>Hamadaea</taxon>
    </lineage>
</organism>